<reference evidence="7" key="1">
    <citation type="journal article" date="2021" name="Microb. Physiol.">
        <title>Proteogenomic Insights into the Physiology of Marine, Sulfate-Reducing, Filamentous Desulfonema limicola and Desulfonema magnum.</title>
        <authorList>
            <person name="Schnaars V."/>
            <person name="Wohlbrand L."/>
            <person name="Scheve S."/>
            <person name="Hinrichs C."/>
            <person name="Reinhardt R."/>
            <person name="Rabus R."/>
        </authorList>
    </citation>
    <scope>NUCLEOTIDE SEQUENCE</scope>
    <source>
        <strain evidence="7">4be13</strain>
    </source>
</reference>
<name>A0A975GLN7_9BACT</name>
<dbReference type="SUPFAM" id="SSF69255">
    <property type="entry name" value="gp5 N-terminal domain-like"/>
    <property type="match status" value="1"/>
</dbReference>
<evidence type="ECO:0000313" key="7">
    <source>
        <dbReference type="EMBL" id="QTA85814.1"/>
    </source>
</evidence>
<dbReference type="Pfam" id="PF04717">
    <property type="entry name" value="Phage_base_V"/>
    <property type="match status" value="1"/>
</dbReference>
<evidence type="ECO:0000256" key="3">
    <source>
        <dbReference type="ARBA" id="ARBA00022525"/>
    </source>
</evidence>
<feature type="region of interest" description="Disordered" evidence="4">
    <location>
        <begin position="509"/>
        <end position="543"/>
    </location>
</feature>
<dbReference type="EMBL" id="CP061800">
    <property type="protein sequence ID" value="QTA85814.1"/>
    <property type="molecule type" value="Genomic_DNA"/>
</dbReference>
<dbReference type="NCBIfam" id="TIGR03361">
    <property type="entry name" value="VI_Rhs_Vgr"/>
    <property type="match status" value="1"/>
</dbReference>
<dbReference type="SUPFAM" id="SSF69279">
    <property type="entry name" value="Phage tail proteins"/>
    <property type="match status" value="2"/>
</dbReference>
<dbReference type="Pfam" id="PF05954">
    <property type="entry name" value="Phage_GPD"/>
    <property type="match status" value="1"/>
</dbReference>
<dbReference type="InterPro" id="IPR037026">
    <property type="entry name" value="Vgr_OB-fold_dom_sf"/>
</dbReference>
<organism evidence="7 8">
    <name type="scientific">Desulfonema magnum</name>
    <dbReference type="NCBI Taxonomy" id="45655"/>
    <lineage>
        <taxon>Bacteria</taxon>
        <taxon>Pseudomonadati</taxon>
        <taxon>Thermodesulfobacteriota</taxon>
        <taxon>Desulfobacteria</taxon>
        <taxon>Desulfobacterales</taxon>
        <taxon>Desulfococcaceae</taxon>
        <taxon>Desulfonema</taxon>
    </lineage>
</organism>
<comment type="subcellular location">
    <subcellularLocation>
        <location evidence="1">Secreted</location>
    </subcellularLocation>
</comment>
<feature type="domain" description="Gp5/Type VI secretion system Vgr protein OB-fold" evidence="5">
    <location>
        <begin position="375"/>
        <end position="443"/>
    </location>
</feature>
<gene>
    <name evidence="7" type="ORF">dnm_018290</name>
</gene>
<proteinExistence type="inferred from homology"/>
<sequence length="681" mass="75567">MTESANEKVYLCVTTPLDGEARKFMLAEIEGEEHLSGLFHYRLKLRTDDNAVDFTQIVGQKITVTIEQYNGTKRYINGVVCRFIQAGYDGNITTYYAEIRPWFWQLTLTANSKIFQNMTVPDIIADVFSAFGLTDFDDRTTGTYNPRVYCVQYQETAYAFVSRLMEEEGIFYFFEHTEDKHMLILADDADAHQPCPGLDAARMRPVAHEDRSDDTLIDRCSLEQQMIPNKYASEDFNFETPDTDLLSSVDGKESGGFRIYDYPGKFGTTGDGEAIINKRIEAYELPQKLLRGQGFCRAFIAGYKFDLTEHDRDDMNVTYILRDVFIRADQDGYANVFEAFPGDVPFRPPLITKKPKVVGTQTAIVTGPAGEEIWPDEYGRVKVQFHWDEEGQRDENTSCWVRVAQMWAGKNWGTIFIPRIGMEVIVSFLEGDPDQPIITGTVYNASQVVPYALPGEKTKSTMKTDSSLGGGGFNEIRFEDKKGSEEIFLHGQKDWTIVIENDKNRTVGHDETLSVGNNRTKSVGVNQSESVGKNKSIDVGKNHTESIGDNASISIGKNETISIGKNLSESIGKNANLSVGKSLSESIGDNADSSIGKDLSASIGSNASVKVGKNTSLDVGKKLNVHAADEINIFSDKKIVLNAGKASITLKKNGDIQIKGKKFNFKASGDIKIKGSKIAGN</sequence>
<dbReference type="InterPro" id="IPR017847">
    <property type="entry name" value="T6SS_RhsGE_Vgr_subset"/>
</dbReference>
<dbReference type="InterPro" id="IPR006531">
    <property type="entry name" value="Gp5/Vgr_OB"/>
</dbReference>
<dbReference type="KEGG" id="dmm:dnm_018290"/>
<dbReference type="AlphaFoldDB" id="A0A975GLN7"/>
<dbReference type="InterPro" id="IPR054030">
    <property type="entry name" value="Gp5_Vgr_C"/>
</dbReference>
<dbReference type="NCBIfam" id="TIGR01646">
    <property type="entry name" value="vgr_GE"/>
    <property type="match status" value="1"/>
</dbReference>
<keyword evidence="8" id="KW-1185">Reference proteome</keyword>
<feature type="domain" description="Gp5/Type VI secretion system Vgr C-terminal trimerisation" evidence="6">
    <location>
        <begin position="460"/>
        <end position="570"/>
    </location>
</feature>
<keyword evidence="3" id="KW-0964">Secreted</keyword>
<dbReference type="Gene3D" id="2.30.110.50">
    <property type="match status" value="1"/>
</dbReference>
<dbReference type="PANTHER" id="PTHR32305:SF15">
    <property type="entry name" value="PROTEIN RHSA-RELATED"/>
    <property type="match status" value="1"/>
</dbReference>
<dbReference type="Gene3D" id="4.10.220.110">
    <property type="match status" value="1"/>
</dbReference>
<feature type="compositionally biased region" description="Polar residues" evidence="4">
    <location>
        <begin position="514"/>
        <end position="533"/>
    </location>
</feature>
<dbReference type="GO" id="GO:0005576">
    <property type="term" value="C:extracellular region"/>
    <property type="evidence" value="ECO:0007669"/>
    <property type="project" value="UniProtKB-SubCell"/>
</dbReference>
<dbReference type="Gene3D" id="3.55.50.10">
    <property type="entry name" value="Baseplate protein-like domains"/>
    <property type="match status" value="1"/>
</dbReference>
<dbReference type="InterPro" id="IPR050708">
    <property type="entry name" value="T6SS_VgrG/RHS"/>
</dbReference>
<dbReference type="Proteomes" id="UP000663722">
    <property type="component" value="Chromosome"/>
</dbReference>
<evidence type="ECO:0000256" key="4">
    <source>
        <dbReference type="SAM" id="MobiDB-lite"/>
    </source>
</evidence>
<evidence type="ECO:0000256" key="1">
    <source>
        <dbReference type="ARBA" id="ARBA00004613"/>
    </source>
</evidence>
<dbReference type="Gene3D" id="2.40.50.230">
    <property type="entry name" value="Gp5 N-terminal domain"/>
    <property type="match status" value="1"/>
</dbReference>
<evidence type="ECO:0000259" key="5">
    <source>
        <dbReference type="Pfam" id="PF04717"/>
    </source>
</evidence>
<protein>
    <submittedName>
        <fullName evidence="7">Type VI secretion protein domain-containing protein, RhsGE-like</fullName>
    </submittedName>
</protein>
<comment type="similarity">
    <text evidence="2">Belongs to the VgrG protein family.</text>
</comment>
<evidence type="ECO:0000256" key="2">
    <source>
        <dbReference type="ARBA" id="ARBA00005558"/>
    </source>
</evidence>
<dbReference type="Pfam" id="PF22178">
    <property type="entry name" value="Gp5_trimer_C"/>
    <property type="match status" value="1"/>
</dbReference>
<dbReference type="PANTHER" id="PTHR32305">
    <property type="match status" value="1"/>
</dbReference>
<dbReference type="RefSeq" id="WP_207681714.1">
    <property type="nucleotide sequence ID" value="NZ_CP061800.1"/>
</dbReference>
<evidence type="ECO:0000313" key="8">
    <source>
        <dbReference type="Proteomes" id="UP000663722"/>
    </source>
</evidence>
<evidence type="ECO:0000259" key="6">
    <source>
        <dbReference type="Pfam" id="PF22178"/>
    </source>
</evidence>
<accession>A0A975GLN7</accession>
<dbReference type="InterPro" id="IPR006533">
    <property type="entry name" value="T6SS_Vgr_RhsGE"/>
</dbReference>
<dbReference type="SUPFAM" id="SSF69349">
    <property type="entry name" value="Phage fibre proteins"/>
    <property type="match status" value="1"/>
</dbReference>